<sequence>MAITRNLATPCCTLLLLLSAPLSAPSLSSKFCKTVCQCQLPELHDSIVTIVPTAINVL</sequence>
<proteinExistence type="predicted"/>
<keyword evidence="1" id="KW-0732">Signal</keyword>
<accession>A0A0W0G2S8</accession>
<feature type="chain" id="PRO_5006902297" evidence="1">
    <location>
        <begin position="29"/>
        <end position="58"/>
    </location>
</feature>
<comment type="caution">
    <text evidence="2">The sequence shown here is derived from an EMBL/GenBank/DDBJ whole genome shotgun (WGS) entry which is preliminary data.</text>
</comment>
<gene>
    <name evidence="2" type="ORF">WG66_4552</name>
</gene>
<dbReference type="Proteomes" id="UP000054988">
    <property type="component" value="Unassembled WGS sequence"/>
</dbReference>
<evidence type="ECO:0000313" key="3">
    <source>
        <dbReference type="Proteomes" id="UP000054988"/>
    </source>
</evidence>
<evidence type="ECO:0000313" key="2">
    <source>
        <dbReference type="EMBL" id="KTB42871.1"/>
    </source>
</evidence>
<name>A0A0W0G2S8_MONRR</name>
<dbReference type="AlphaFoldDB" id="A0A0W0G2S8"/>
<protein>
    <submittedName>
        <fullName evidence="2">Uncharacterized protein</fullName>
    </submittedName>
</protein>
<organism evidence="2 3">
    <name type="scientific">Moniliophthora roreri</name>
    <name type="common">Frosty pod rot fungus</name>
    <name type="synonym">Monilia roreri</name>
    <dbReference type="NCBI Taxonomy" id="221103"/>
    <lineage>
        <taxon>Eukaryota</taxon>
        <taxon>Fungi</taxon>
        <taxon>Dikarya</taxon>
        <taxon>Basidiomycota</taxon>
        <taxon>Agaricomycotina</taxon>
        <taxon>Agaricomycetes</taxon>
        <taxon>Agaricomycetidae</taxon>
        <taxon>Agaricales</taxon>
        <taxon>Marasmiineae</taxon>
        <taxon>Marasmiaceae</taxon>
        <taxon>Moniliophthora</taxon>
    </lineage>
</organism>
<feature type="signal peptide" evidence="1">
    <location>
        <begin position="1"/>
        <end position="28"/>
    </location>
</feature>
<reference evidence="2 3" key="1">
    <citation type="submission" date="2015-12" db="EMBL/GenBank/DDBJ databases">
        <title>Draft genome sequence of Moniliophthora roreri, the causal agent of frosty pod rot of cacao.</title>
        <authorList>
            <person name="Aime M.C."/>
            <person name="Diaz-Valderrama J.R."/>
            <person name="Kijpornyongpan T."/>
            <person name="Phillips-Mora W."/>
        </authorList>
    </citation>
    <scope>NUCLEOTIDE SEQUENCE [LARGE SCALE GENOMIC DNA]</scope>
    <source>
        <strain evidence="2 3">MCA 2952</strain>
    </source>
</reference>
<dbReference type="EMBL" id="LATX01001293">
    <property type="protein sequence ID" value="KTB42871.1"/>
    <property type="molecule type" value="Genomic_DNA"/>
</dbReference>
<evidence type="ECO:0000256" key="1">
    <source>
        <dbReference type="SAM" id="SignalP"/>
    </source>
</evidence>